<dbReference type="EMBL" id="JAOAMV010000001">
    <property type="protein sequence ID" value="MCT2558004.1"/>
    <property type="molecule type" value="Genomic_DNA"/>
</dbReference>
<dbReference type="CDD" id="cd06661">
    <property type="entry name" value="GGCT_like"/>
    <property type="match status" value="1"/>
</dbReference>
<evidence type="ECO:0000259" key="1">
    <source>
        <dbReference type="Pfam" id="PF06094"/>
    </source>
</evidence>
<dbReference type="InterPro" id="IPR009288">
    <property type="entry name" value="AIG2-like_dom"/>
</dbReference>
<name>A0A9X3AK77_9SPHN</name>
<feature type="domain" description="Gamma-glutamylcyclotransferase AIG2-like" evidence="1">
    <location>
        <begin position="4"/>
        <end position="118"/>
    </location>
</feature>
<proteinExistence type="predicted"/>
<reference evidence="2" key="1">
    <citation type="submission" date="2022-09" db="EMBL/GenBank/DDBJ databases">
        <title>The genome sequence of Tsuneonella sp. YG55.</title>
        <authorList>
            <person name="Liu Y."/>
        </authorList>
    </citation>
    <scope>NUCLEOTIDE SEQUENCE</scope>
    <source>
        <strain evidence="2">YG55</strain>
    </source>
</reference>
<protein>
    <submittedName>
        <fullName evidence="2">Gamma-glutamylcyclotransferase</fullName>
    </submittedName>
</protein>
<dbReference type="InterPro" id="IPR036568">
    <property type="entry name" value="GGCT-like_sf"/>
</dbReference>
<accession>A0A9X3AK77</accession>
<comment type="caution">
    <text evidence="2">The sequence shown here is derived from an EMBL/GenBank/DDBJ whole genome shotgun (WGS) entry which is preliminary data.</text>
</comment>
<organism evidence="2 3">
    <name type="scientific">Tsuneonella litorea</name>
    <dbReference type="NCBI Taxonomy" id="2976475"/>
    <lineage>
        <taxon>Bacteria</taxon>
        <taxon>Pseudomonadati</taxon>
        <taxon>Pseudomonadota</taxon>
        <taxon>Alphaproteobacteria</taxon>
        <taxon>Sphingomonadales</taxon>
        <taxon>Erythrobacteraceae</taxon>
        <taxon>Tsuneonella</taxon>
    </lineage>
</organism>
<dbReference type="Gene3D" id="3.10.490.10">
    <property type="entry name" value="Gamma-glutamyl cyclotransferase-like"/>
    <property type="match status" value="1"/>
</dbReference>
<dbReference type="AlphaFoldDB" id="A0A9X3AK77"/>
<dbReference type="RefSeq" id="WP_259960752.1">
    <property type="nucleotide sequence ID" value="NZ_JAOAMV010000001.1"/>
</dbReference>
<evidence type="ECO:0000313" key="3">
    <source>
        <dbReference type="Proteomes" id="UP001142648"/>
    </source>
</evidence>
<keyword evidence="3" id="KW-1185">Reference proteome</keyword>
<gene>
    <name evidence="2" type="ORF">N0B51_03315</name>
</gene>
<sequence length="131" mass="13512">MTRLFFYGVLIAEIAPPPVRRLLAGIGPGRPATARGTLWAVDDPAGAHPAMTPGGGTVKGVLHEAGAVDLAGLDAFEGADYARTPIAVDCDGARLSAQAYLWIASTAGLEPIPDGDFARWLAESGRPPIGH</sequence>
<dbReference type="Pfam" id="PF06094">
    <property type="entry name" value="GGACT"/>
    <property type="match status" value="1"/>
</dbReference>
<dbReference type="SUPFAM" id="SSF110857">
    <property type="entry name" value="Gamma-glutamyl cyclotransferase-like"/>
    <property type="match status" value="1"/>
</dbReference>
<evidence type="ECO:0000313" key="2">
    <source>
        <dbReference type="EMBL" id="MCT2558004.1"/>
    </source>
</evidence>
<dbReference type="Proteomes" id="UP001142648">
    <property type="component" value="Unassembled WGS sequence"/>
</dbReference>
<dbReference type="InterPro" id="IPR013024">
    <property type="entry name" value="GGCT-like"/>
</dbReference>